<dbReference type="GO" id="GO:0000785">
    <property type="term" value="C:chromatin"/>
    <property type="evidence" value="ECO:0007669"/>
    <property type="project" value="TreeGrafter"/>
</dbReference>
<dbReference type="PANTHER" id="PTHR11199:SF8">
    <property type="entry name" value="COHESIN SUBUNIT SA-3"/>
    <property type="match status" value="1"/>
</dbReference>
<dbReference type="GO" id="GO:0030893">
    <property type="term" value="C:meiotic cohesin complex"/>
    <property type="evidence" value="ECO:0007669"/>
    <property type="project" value="TreeGrafter"/>
</dbReference>
<organism evidence="3 4">
    <name type="scientific">Chrysolophus pictus</name>
    <name type="common">Golden pheasant</name>
    <name type="synonym">Phasianus pictus</name>
    <dbReference type="NCBI Taxonomy" id="9089"/>
    <lineage>
        <taxon>Eukaryota</taxon>
        <taxon>Metazoa</taxon>
        <taxon>Chordata</taxon>
        <taxon>Craniata</taxon>
        <taxon>Vertebrata</taxon>
        <taxon>Euteleostomi</taxon>
        <taxon>Archelosauria</taxon>
        <taxon>Archosauria</taxon>
        <taxon>Dinosauria</taxon>
        <taxon>Saurischia</taxon>
        <taxon>Theropoda</taxon>
        <taxon>Coelurosauria</taxon>
        <taxon>Aves</taxon>
        <taxon>Neognathae</taxon>
        <taxon>Galloanserae</taxon>
        <taxon>Galliformes</taxon>
        <taxon>Phasianidae</taxon>
        <taxon>Phasianinae</taxon>
        <taxon>Chrysolophus</taxon>
    </lineage>
</organism>
<evidence type="ECO:0000313" key="4">
    <source>
        <dbReference type="Proteomes" id="UP000694543"/>
    </source>
</evidence>
<dbReference type="Proteomes" id="UP000694543">
    <property type="component" value="Unplaced"/>
</dbReference>
<dbReference type="Pfam" id="PF08514">
    <property type="entry name" value="STAG"/>
    <property type="match status" value="1"/>
</dbReference>
<dbReference type="Ensembl" id="ENSCPIT00010006096.1">
    <property type="protein sequence ID" value="ENSCPIP00010005168.1"/>
    <property type="gene ID" value="ENSCPIG00010004002.1"/>
</dbReference>
<dbReference type="AlphaFoldDB" id="A0A8C3L527"/>
<dbReference type="GO" id="GO:0034089">
    <property type="term" value="P:establishment of meiotic sister chromatid cohesion"/>
    <property type="evidence" value="ECO:0007669"/>
    <property type="project" value="TreeGrafter"/>
</dbReference>
<sequence>MSIPCPHVRPMSLCPSHVPPMSPCPSRVHPMSIPCPHVHPMSTCPHVHMSPCPSCVHPMSIPCPSHVPMSPCPHVHPMSPCPHVPMSPCPHVPMSPCPSHVPVSPCPCRVPQAVADEWLEDYKRDRTAAFLQLLNFIVRSCGCRGPQMSPCVPVCPHVSPRVPMCHHVSPRVTPGTVTAAMLRELDNVGIIQRLTESFQEGSASYPLSLQTRRWRRFRVTFGDTVAALALRCRHGALYDGFLLGGLVALLTTMSDCHVRAFRHTATVAGG</sequence>
<dbReference type="GO" id="GO:0003682">
    <property type="term" value="F:chromatin binding"/>
    <property type="evidence" value="ECO:0007669"/>
    <property type="project" value="TreeGrafter"/>
</dbReference>
<dbReference type="GO" id="GO:0005634">
    <property type="term" value="C:nucleus"/>
    <property type="evidence" value="ECO:0007669"/>
    <property type="project" value="TreeGrafter"/>
</dbReference>
<dbReference type="InterPro" id="IPR013721">
    <property type="entry name" value="STAG"/>
</dbReference>
<evidence type="ECO:0000313" key="3">
    <source>
        <dbReference type="Ensembl" id="ENSCPIP00010005168.1"/>
    </source>
</evidence>
<reference evidence="3" key="2">
    <citation type="submission" date="2025-09" db="UniProtKB">
        <authorList>
            <consortium name="Ensembl"/>
        </authorList>
    </citation>
    <scope>IDENTIFICATION</scope>
</reference>
<reference evidence="3" key="1">
    <citation type="submission" date="2025-08" db="UniProtKB">
        <authorList>
            <consortium name="Ensembl"/>
        </authorList>
    </citation>
    <scope>IDENTIFICATION</scope>
</reference>
<feature type="domain" description="STAG" evidence="2">
    <location>
        <begin position="204"/>
        <end position="268"/>
    </location>
</feature>
<name>A0A8C3L527_CHRPC</name>
<evidence type="ECO:0000259" key="2">
    <source>
        <dbReference type="Pfam" id="PF08514"/>
    </source>
</evidence>
<accession>A0A8C3L527</accession>
<dbReference type="PANTHER" id="PTHR11199">
    <property type="entry name" value="STROMAL ANTIGEN"/>
    <property type="match status" value="1"/>
</dbReference>
<comment type="similarity">
    <text evidence="1">Belongs to the SCC3 family.</text>
</comment>
<protein>
    <recommendedName>
        <fullName evidence="2">STAG domain-containing protein</fullName>
    </recommendedName>
</protein>
<evidence type="ECO:0000256" key="1">
    <source>
        <dbReference type="ARBA" id="ARBA00005486"/>
    </source>
</evidence>
<keyword evidence="4" id="KW-1185">Reference proteome</keyword>
<proteinExistence type="inferred from homology"/>
<dbReference type="InterPro" id="IPR039662">
    <property type="entry name" value="Cohesin_Scc3/SA"/>
</dbReference>